<dbReference type="InterPro" id="IPR024079">
    <property type="entry name" value="MetalloPept_cat_dom_sf"/>
</dbReference>
<feature type="compositionally biased region" description="Low complexity" evidence="2">
    <location>
        <begin position="51"/>
        <end position="60"/>
    </location>
</feature>
<evidence type="ECO:0000259" key="5">
    <source>
        <dbReference type="PROSITE" id="PS50215"/>
    </source>
</evidence>
<accession>A0A218UJR8</accession>
<comment type="caution">
    <text evidence="6">The sequence shown here is derived from an EMBL/GenBank/DDBJ whole genome shotgun (WGS) entry which is preliminary data.</text>
</comment>
<dbReference type="EMBL" id="MUZQ01000263">
    <property type="protein sequence ID" value="OWK53838.1"/>
    <property type="molecule type" value="Genomic_DNA"/>
</dbReference>
<evidence type="ECO:0000313" key="6">
    <source>
        <dbReference type="EMBL" id="OWK53838.1"/>
    </source>
</evidence>
<dbReference type="InterPro" id="IPR006586">
    <property type="entry name" value="ADAM_Cys-rich"/>
</dbReference>
<dbReference type="SUPFAM" id="SSF57552">
    <property type="entry name" value="Blood coagulation inhibitor (disintegrin)"/>
    <property type="match status" value="1"/>
</dbReference>
<dbReference type="InterPro" id="IPR001590">
    <property type="entry name" value="Peptidase_M12B"/>
</dbReference>
<evidence type="ECO:0000259" key="4">
    <source>
        <dbReference type="PROSITE" id="PS50214"/>
    </source>
</evidence>
<dbReference type="PANTHER" id="PTHR11905:SF158">
    <property type="entry name" value="DISINTEGRIN AND METALLOPROTEINASE DOMAIN-CONTAINING PROTEIN 18"/>
    <property type="match status" value="1"/>
</dbReference>
<dbReference type="Gene3D" id="4.10.70.10">
    <property type="entry name" value="Disintegrin domain"/>
    <property type="match status" value="1"/>
</dbReference>
<feature type="transmembrane region" description="Helical" evidence="3">
    <location>
        <begin position="395"/>
        <end position="418"/>
    </location>
</feature>
<dbReference type="GO" id="GO:0004222">
    <property type="term" value="F:metalloendopeptidase activity"/>
    <property type="evidence" value="ECO:0007669"/>
    <property type="project" value="InterPro"/>
</dbReference>
<evidence type="ECO:0000256" key="1">
    <source>
        <dbReference type="PROSITE-ProRule" id="PRU00276"/>
    </source>
</evidence>
<feature type="domain" description="Disintegrin" evidence="4">
    <location>
        <begin position="157"/>
        <end position="250"/>
    </location>
</feature>
<keyword evidence="6" id="KW-0645">Protease</keyword>
<dbReference type="PROSITE" id="PS50214">
    <property type="entry name" value="DISINTEGRIN_2"/>
    <property type="match status" value="1"/>
</dbReference>
<dbReference type="GO" id="GO:0007155">
    <property type="term" value="P:cell adhesion"/>
    <property type="evidence" value="ECO:0007669"/>
    <property type="project" value="TreeGrafter"/>
</dbReference>
<dbReference type="SMART" id="SM00608">
    <property type="entry name" value="ACR"/>
    <property type="match status" value="1"/>
</dbReference>
<dbReference type="PANTHER" id="PTHR11905">
    <property type="entry name" value="ADAM A DISINTEGRIN AND METALLOPROTEASE DOMAIN"/>
    <property type="match status" value="1"/>
</dbReference>
<dbReference type="AlphaFoldDB" id="A0A218UJR8"/>
<feature type="region of interest" description="Disordered" evidence="2">
    <location>
        <begin position="37"/>
        <end position="60"/>
    </location>
</feature>
<feature type="region of interest" description="Disordered" evidence="2">
    <location>
        <begin position="176"/>
        <end position="204"/>
    </location>
</feature>
<name>A0A218UJR8_9PASE</name>
<dbReference type="Proteomes" id="UP000197619">
    <property type="component" value="Unassembled WGS sequence"/>
</dbReference>
<dbReference type="GO" id="GO:0005886">
    <property type="term" value="C:plasma membrane"/>
    <property type="evidence" value="ECO:0007669"/>
    <property type="project" value="TreeGrafter"/>
</dbReference>
<keyword evidence="6" id="KW-0482">Metalloprotease</keyword>
<reference evidence="6 7" key="1">
    <citation type="submission" date="2017-05" db="EMBL/GenBank/DDBJ databases">
        <title>Genome of assembly of the Bengalese finch, Lonchura striata domestica.</title>
        <authorList>
            <person name="Colquitt B.M."/>
            <person name="Brainard M.S."/>
        </authorList>
    </citation>
    <scope>NUCLEOTIDE SEQUENCE [LARGE SCALE GENOMIC DNA]</scope>
    <source>
        <strain evidence="6">White83orange57</strain>
    </source>
</reference>
<keyword evidence="3" id="KW-0472">Membrane</keyword>
<protein>
    <submittedName>
        <fullName evidence="6">Disintegrin and metalloproteinase domain-containing protein 2</fullName>
    </submittedName>
</protein>
<feature type="domain" description="Peptidase M12B" evidence="5">
    <location>
        <begin position="48"/>
        <end position="147"/>
    </location>
</feature>
<keyword evidence="1" id="KW-1015">Disulfide bond</keyword>
<keyword evidence="3" id="KW-1133">Transmembrane helix</keyword>
<feature type="region of interest" description="Disordered" evidence="2">
    <location>
        <begin position="424"/>
        <end position="489"/>
    </location>
</feature>
<evidence type="ECO:0000313" key="7">
    <source>
        <dbReference type="Proteomes" id="UP000197619"/>
    </source>
</evidence>
<dbReference type="PROSITE" id="PS51257">
    <property type="entry name" value="PROKAR_LIPOPROTEIN"/>
    <property type="match status" value="1"/>
</dbReference>
<feature type="compositionally biased region" description="Acidic residues" evidence="2">
    <location>
        <begin position="447"/>
        <end position="468"/>
    </location>
</feature>
<proteinExistence type="predicted"/>
<evidence type="ECO:0000256" key="2">
    <source>
        <dbReference type="SAM" id="MobiDB-lite"/>
    </source>
</evidence>
<keyword evidence="7" id="KW-1185">Reference proteome</keyword>
<sequence>MSERCCCHGGSGMVPAVLSACPSPAHMAVNSAVGSRSRADGSMWEDPCPEQGSLQGTLSSGSSPLSSLQYCGNVTLESFSVLLAQVLGHSLGMSSDSPRGCSCPGRVCTMSPEALHFSGMKAFSNCSIRDFEAFLKQGRGGCLFGSPRLRRPSRRSGAVCGNRVVEPGEQCDCGTAQVGRGQRGQTPALGSSPRSGAHRGGERPRAGWAGLEIFKWRNSLCRPAADAQCDLPEFCSGSSASCPPDVYVQDGHECGYGTGYCYQGRCQSSDLHCKRLYGRDSKNAPKVCYEEINGQRDRFGHCGFETDRKYRHCTWRYAGEGALALLKCMFNGVGQSREVSGLQFLVCNNKGNCHCHPGWQPPDCRRRGSRWGGSKDSGLQLTEGGLQRALEDGEMAWLVLGSSLVLLILTAALGLGLWRQQLLGPRHGERPPGTQGTSQDTDRELELNLEPDPELTPELQTELEPEPELEMKTDTHPTPEPALGQHHGH</sequence>
<dbReference type="InterPro" id="IPR001762">
    <property type="entry name" value="Disintegrin_dom"/>
</dbReference>
<dbReference type="GO" id="GO:0006508">
    <property type="term" value="P:proteolysis"/>
    <property type="evidence" value="ECO:0007669"/>
    <property type="project" value="InterPro"/>
</dbReference>
<comment type="caution">
    <text evidence="1">Lacks conserved residue(s) required for the propagation of feature annotation.</text>
</comment>
<evidence type="ECO:0000256" key="3">
    <source>
        <dbReference type="SAM" id="Phobius"/>
    </source>
</evidence>
<dbReference type="SMART" id="SM00050">
    <property type="entry name" value="DISIN"/>
    <property type="match status" value="1"/>
</dbReference>
<feature type="compositionally biased region" description="Polar residues" evidence="2">
    <location>
        <begin position="183"/>
        <end position="194"/>
    </location>
</feature>
<dbReference type="Gene3D" id="3.40.390.10">
    <property type="entry name" value="Collagenase (Catalytic Domain)"/>
    <property type="match status" value="1"/>
</dbReference>
<keyword evidence="6" id="KW-0378">Hydrolase</keyword>
<dbReference type="Pfam" id="PF08516">
    <property type="entry name" value="ADAM_CR"/>
    <property type="match status" value="1"/>
</dbReference>
<keyword evidence="3" id="KW-0812">Transmembrane</keyword>
<dbReference type="InterPro" id="IPR036436">
    <property type="entry name" value="Disintegrin_dom_sf"/>
</dbReference>
<dbReference type="PROSITE" id="PS50215">
    <property type="entry name" value="ADAM_MEPRO"/>
    <property type="match status" value="1"/>
</dbReference>
<dbReference type="GO" id="GO:0008584">
    <property type="term" value="P:male gonad development"/>
    <property type="evidence" value="ECO:0007669"/>
    <property type="project" value="TreeGrafter"/>
</dbReference>
<dbReference type="GO" id="GO:0007339">
    <property type="term" value="P:binding of sperm to zona pellucida"/>
    <property type="evidence" value="ECO:0007669"/>
    <property type="project" value="TreeGrafter"/>
</dbReference>
<dbReference type="SUPFAM" id="SSF55486">
    <property type="entry name" value="Metalloproteases ('zincins'), catalytic domain"/>
    <property type="match status" value="1"/>
</dbReference>
<feature type="disulfide bond" evidence="1">
    <location>
        <begin position="103"/>
        <end position="108"/>
    </location>
</feature>
<organism evidence="6 7">
    <name type="scientific">Lonchura striata</name>
    <name type="common">white-rumped munia</name>
    <dbReference type="NCBI Taxonomy" id="40157"/>
    <lineage>
        <taxon>Eukaryota</taxon>
        <taxon>Metazoa</taxon>
        <taxon>Chordata</taxon>
        <taxon>Craniata</taxon>
        <taxon>Vertebrata</taxon>
        <taxon>Euteleostomi</taxon>
        <taxon>Archelosauria</taxon>
        <taxon>Archosauria</taxon>
        <taxon>Dinosauria</taxon>
        <taxon>Saurischia</taxon>
        <taxon>Theropoda</taxon>
        <taxon>Coelurosauria</taxon>
        <taxon>Aves</taxon>
        <taxon>Neognathae</taxon>
        <taxon>Neoaves</taxon>
        <taxon>Telluraves</taxon>
        <taxon>Australaves</taxon>
        <taxon>Passeriformes</taxon>
        <taxon>Passeroidea</taxon>
        <taxon>Estrildidae</taxon>
        <taxon>Estrildinae</taxon>
        <taxon>Lonchura</taxon>
    </lineage>
</organism>
<dbReference type="Pfam" id="PF01421">
    <property type="entry name" value="Reprolysin"/>
    <property type="match status" value="1"/>
</dbReference>
<gene>
    <name evidence="6" type="primary">ADAM2</name>
    <name evidence="6" type="ORF">RLOC_00000783</name>
</gene>